<dbReference type="PROSITE" id="PS50005">
    <property type="entry name" value="TPR"/>
    <property type="match status" value="1"/>
</dbReference>
<name>A0A4Q2UCY6_9HYPH</name>
<comment type="caution">
    <text evidence="3">The sequence shown here is derived from an EMBL/GenBank/DDBJ whole genome shotgun (WGS) entry which is preliminary data.</text>
</comment>
<evidence type="ECO:0000313" key="4">
    <source>
        <dbReference type="Proteomes" id="UP000290759"/>
    </source>
</evidence>
<dbReference type="AlphaFoldDB" id="A0A4Q2UCY6"/>
<feature type="region of interest" description="Disordered" evidence="2">
    <location>
        <begin position="1"/>
        <end position="56"/>
    </location>
</feature>
<accession>A0A4Q2UCY6</accession>
<gene>
    <name evidence="3" type="ORF">D3273_06340</name>
</gene>
<dbReference type="InterPro" id="IPR011990">
    <property type="entry name" value="TPR-like_helical_dom_sf"/>
</dbReference>
<reference evidence="3 4" key="1">
    <citation type="submission" date="2018-12" db="EMBL/GenBank/DDBJ databases">
        <authorList>
            <person name="Grouzdev D.S."/>
            <person name="Krutkina M.S."/>
        </authorList>
    </citation>
    <scope>NUCLEOTIDE SEQUENCE [LARGE SCALE GENOMIC DNA]</scope>
    <source>
        <strain evidence="3 4">RmlP026</strain>
    </source>
</reference>
<feature type="compositionally biased region" description="Pro residues" evidence="2">
    <location>
        <begin position="44"/>
        <end position="54"/>
    </location>
</feature>
<dbReference type="InterPro" id="IPR019734">
    <property type="entry name" value="TPR_rpt"/>
</dbReference>
<organism evidence="3 4">
    <name type="scientific">Lichenibacterium minor</name>
    <dbReference type="NCBI Taxonomy" id="2316528"/>
    <lineage>
        <taxon>Bacteria</taxon>
        <taxon>Pseudomonadati</taxon>
        <taxon>Pseudomonadota</taxon>
        <taxon>Alphaproteobacteria</taxon>
        <taxon>Hyphomicrobiales</taxon>
        <taxon>Lichenihabitantaceae</taxon>
        <taxon>Lichenibacterium</taxon>
    </lineage>
</organism>
<protein>
    <submittedName>
        <fullName evidence="3">Uncharacterized protein</fullName>
    </submittedName>
</protein>
<dbReference type="RefSeq" id="WP_129224658.1">
    <property type="nucleotide sequence ID" value="NZ_QYBB01000005.1"/>
</dbReference>
<proteinExistence type="predicted"/>
<dbReference type="OrthoDB" id="9815010at2"/>
<keyword evidence="1" id="KW-0802">TPR repeat</keyword>
<dbReference type="EMBL" id="QYBB01000005">
    <property type="protein sequence ID" value="RYC32705.1"/>
    <property type="molecule type" value="Genomic_DNA"/>
</dbReference>
<feature type="repeat" description="TPR" evidence="1">
    <location>
        <begin position="163"/>
        <end position="196"/>
    </location>
</feature>
<dbReference type="SMART" id="SM00028">
    <property type="entry name" value="TPR"/>
    <property type="match status" value="3"/>
</dbReference>
<evidence type="ECO:0000256" key="2">
    <source>
        <dbReference type="SAM" id="MobiDB-lite"/>
    </source>
</evidence>
<dbReference type="Gene3D" id="1.25.40.10">
    <property type="entry name" value="Tetratricopeptide repeat domain"/>
    <property type="match status" value="1"/>
</dbReference>
<dbReference type="SUPFAM" id="SSF48452">
    <property type="entry name" value="TPR-like"/>
    <property type="match status" value="1"/>
</dbReference>
<evidence type="ECO:0000256" key="1">
    <source>
        <dbReference type="PROSITE-ProRule" id="PRU00339"/>
    </source>
</evidence>
<keyword evidence="4" id="KW-1185">Reference proteome</keyword>
<reference evidence="3 4" key="2">
    <citation type="submission" date="2019-02" db="EMBL/GenBank/DDBJ databases">
        <title>'Lichenibacterium ramalinii' gen. nov. sp. nov., 'Lichenibacterium minor' gen. nov. sp. nov.</title>
        <authorList>
            <person name="Pankratov T."/>
        </authorList>
    </citation>
    <scope>NUCLEOTIDE SEQUENCE [LARGE SCALE GENOMIC DNA]</scope>
    <source>
        <strain evidence="3 4">RmlP026</strain>
    </source>
</reference>
<dbReference type="Proteomes" id="UP000290759">
    <property type="component" value="Unassembled WGS sequence"/>
</dbReference>
<sequence>MPLPFFHRSPDGVDPFPGFPGLKGPAVPLRPGPDGSRADQPAADAPPAPPPKPPTRAETLDRLMDRLAKAQDPDEATGIAALVERLWLDSGSDTADLLMTRAVAAMGDKREDVAAALLDKLIELRPGWAEAWNKRATLRFLDGDDAGAMEDISHVLALEPRHFGALSGMGFILARHGEEAAALRALRRALSVYPGNADVRKAVDKLAPSVEGRDL</sequence>
<evidence type="ECO:0000313" key="3">
    <source>
        <dbReference type="EMBL" id="RYC32705.1"/>
    </source>
</evidence>